<dbReference type="InterPro" id="IPR009003">
    <property type="entry name" value="Peptidase_S1_PA"/>
</dbReference>
<dbReference type="PRINTS" id="PR00018">
    <property type="entry name" value="KRINGLE"/>
</dbReference>
<keyword evidence="3 9" id="KW-0420">Kringle</keyword>
<dbReference type="Gene3D" id="2.40.10.10">
    <property type="entry name" value="Trypsin-like serine proteases"/>
    <property type="match status" value="1"/>
</dbReference>
<dbReference type="SMART" id="SM00020">
    <property type="entry name" value="Tryp_SPc"/>
    <property type="match status" value="1"/>
</dbReference>
<evidence type="ECO:0000256" key="9">
    <source>
        <dbReference type="PROSITE-ProRule" id="PRU00121"/>
    </source>
</evidence>
<dbReference type="InterPro" id="IPR043504">
    <property type="entry name" value="Peptidase_S1_PA_chymotrypsin"/>
</dbReference>
<organism evidence="13">
    <name type="scientific">Oikopleura dioica</name>
    <name type="common">Tunicate</name>
    <dbReference type="NCBI Taxonomy" id="34765"/>
    <lineage>
        <taxon>Eukaryota</taxon>
        <taxon>Metazoa</taxon>
        <taxon>Chordata</taxon>
        <taxon>Tunicata</taxon>
        <taxon>Appendicularia</taxon>
        <taxon>Copelata</taxon>
        <taxon>Oikopleuridae</taxon>
        <taxon>Oikopleura</taxon>
    </lineage>
</organism>
<dbReference type="GO" id="GO:0006508">
    <property type="term" value="P:proteolysis"/>
    <property type="evidence" value="ECO:0007669"/>
    <property type="project" value="UniProtKB-KW"/>
</dbReference>
<keyword evidence="5 10" id="KW-0378">Hydrolase</keyword>
<evidence type="ECO:0008006" key="15">
    <source>
        <dbReference type="Google" id="ProtNLM"/>
    </source>
</evidence>
<reference evidence="13" key="1">
    <citation type="journal article" date="2010" name="Science">
        <title>Plasticity of animal genome architecture unmasked by rapid evolution of a pelagic tunicate.</title>
        <authorList>
            <person name="Denoeud F."/>
            <person name="Henriet S."/>
            <person name="Mungpakdee S."/>
            <person name="Aury J.M."/>
            <person name="Da Silva C."/>
            <person name="Brinkmann H."/>
            <person name="Mikhaleva J."/>
            <person name="Olsen L.C."/>
            <person name="Jubin C."/>
            <person name="Canestro C."/>
            <person name="Bouquet J.M."/>
            <person name="Danks G."/>
            <person name="Poulain J."/>
            <person name="Campsteijn C."/>
            <person name="Adamski M."/>
            <person name="Cross I."/>
            <person name="Yadetie F."/>
            <person name="Muffato M."/>
            <person name="Louis A."/>
            <person name="Butcher S."/>
            <person name="Tsagkogeorga G."/>
            <person name="Konrad A."/>
            <person name="Singh S."/>
            <person name="Jensen M.F."/>
            <person name="Cong E.H."/>
            <person name="Eikeseth-Otteraa H."/>
            <person name="Noel B."/>
            <person name="Anthouard V."/>
            <person name="Porcel B.M."/>
            <person name="Kachouri-Lafond R."/>
            <person name="Nishino A."/>
            <person name="Ugolini M."/>
            <person name="Chourrout P."/>
            <person name="Nishida H."/>
            <person name="Aasland R."/>
            <person name="Huzurbazar S."/>
            <person name="Westhof E."/>
            <person name="Delsuc F."/>
            <person name="Lehrach H."/>
            <person name="Reinhardt R."/>
            <person name="Weissenbach J."/>
            <person name="Roy S.W."/>
            <person name="Artiguenave F."/>
            <person name="Postlethwait J.H."/>
            <person name="Manak J.R."/>
            <person name="Thompson E.M."/>
            <person name="Jaillon O."/>
            <person name="Du Pasquier L."/>
            <person name="Boudinot P."/>
            <person name="Liberles D.A."/>
            <person name="Volff J.N."/>
            <person name="Philippe H."/>
            <person name="Lenhard B."/>
            <person name="Roest Crollius H."/>
            <person name="Wincker P."/>
            <person name="Chourrout D."/>
        </authorList>
    </citation>
    <scope>NUCLEOTIDE SEQUENCE [LARGE SCALE GENOMIC DNA]</scope>
</reference>
<dbReference type="SUPFAM" id="SSF57440">
    <property type="entry name" value="Kringle-like"/>
    <property type="match status" value="2"/>
</dbReference>
<dbReference type="InParanoid" id="E4Y0W3"/>
<evidence type="ECO:0000259" key="12">
    <source>
        <dbReference type="PROSITE" id="PS50240"/>
    </source>
</evidence>
<dbReference type="PRINTS" id="PR00722">
    <property type="entry name" value="CHYMOTRYPSIN"/>
</dbReference>
<keyword evidence="7" id="KW-1015">Disulfide bond</keyword>
<proteinExistence type="inferred from homology"/>
<dbReference type="Gene3D" id="2.40.20.10">
    <property type="entry name" value="Plasminogen Kringle 4"/>
    <property type="match status" value="2"/>
</dbReference>
<feature type="domain" description="Peptidase S1" evidence="12">
    <location>
        <begin position="208"/>
        <end position="445"/>
    </location>
</feature>
<dbReference type="InterPro" id="IPR018056">
    <property type="entry name" value="Kringle_CS"/>
</dbReference>
<gene>
    <name evidence="13" type="ORF">GSOID_T00013801001</name>
</gene>
<dbReference type="CDD" id="cd00190">
    <property type="entry name" value="Tryp_SPc"/>
    <property type="match status" value="1"/>
</dbReference>
<dbReference type="InterPro" id="IPR001314">
    <property type="entry name" value="Peptidase_S1A"/>
</dbReference>
<dbReference type="MEROPS" id="S01.233"/>
<dbReference type="InterPro" id="IPR001254">
    <property type="entry name" value="Trypsin_dom"/>
</dbReference>
<evidence type="ECO:0000259" key="11">
    <source>
        <dbReference type="PROSITE" id="PS50070"/>
    </source>
</evidence>
<dbReference type="OrthoDB" id="41905at2759"/>
<feature type="domain" description="Kringle" evidence="11">
    <location>
        <begin position="134"/>
        <end position="182"/>
    </location>
</feature>
<dbReference type="InterPro" id="IPR033116">
    <property type="entry name" value="TRYPSIN_SER"/>
</dbReference>
<evidence type="ECO:0000256" key="1">
    <source>
        <dbReference type="ARBA" id="ARBA00004613"/>
    </source>
</evidence>
<evidence type="ECO:0000313" key="13">
    <source>
        <dbReference type="EMBL" id="CBY15521.1"/>
    </source>
</evidence>
<comment type="caution">
    <text evidence="9">Lacks conserved residue(s) required for the propagation of feature annotation.</text>
</comment>
<dbReference type="GO" id="GO:0004252">
    <property type="term" value="F:serine-type endopeptidase activity"/>
    <property type="evidence" value="ECO:0007669"/>
    <property type="project" value="InterPro"/>
</dbReference>
<evidence type="ECO:0000256" key="10">
    <source>
        <dbReference type="RuleBase" id="RU363034"/>
    </source>
</evidence>
<dbReference type="InterPro" id="IPR000001">
    <property type="entry name" value="Kringle"/>
</dbReference>
<dbReference type="GO" id="GO:0005615">
    <property type="term" value="C:extracellular space"/>
    <property type="evidence" value="ECO:0007669"/>
    <property type="project" value="TreeGrafter"/>
</dbReference>
<dbReference type="PROSITE" id="PS50070">
    <property type="entry name" value="KRINGLE_2"/>
    <property type="match status" value="2"/>
</dbReference>
<evidence type="ECO:0000256" key="5">
    <source>
        <dbReference type="ARBA" id="ARBA00022801"/>
    </source>
</evidence>
<keyword evidence="2" id="KW-0964">Secreted</keyword>
<evidence type="ECO:0000256" key="8">
    <source>
        <dbReference type="ARBA" id="ARBA00024195"/>
    </source>
</evidence>
<dbReference type="InterPro" id="IPR050127">
    <property type="entry name" value="Serine_Proteases_S1"/>
</dbReference>
<evidence type="ECO:0000256" key="2">
    <source>
        <dbReference type="ARBA" id="ARBA00022525"/>
    </source>
</evidence>
<keyword evidence="4 10" id="KW-0645">Protease</keyword>
<feature type="domain" description="Kringle" evidence="11">
    <location>
        <begin position="34"/>
        <end position="98"/>
    </location>
</feature>
<dbReference type="PANTHER" id="PTHR24264:SF83">
    <property type="entry name" value="COMPLEMENT FACTOR I"/>
    <property type="match status" value="1"/>
</dbReference>
<dbReference type="InterPro" id="IPR013806">
    <property type="entry name" value="Kringle-like"/>
</dbReference>
<evidence type="ECO:0000256" key="6">
    <source>
        <dbReference type="ARBA" id="ARBA00022825"/>
    </source>
</evidence>
<dbReference type="Pfam" id="PF00051">
    <property type="entry name" value="Kringle"/>
    <property type="match status" value="2"/>
</dbReference>
<sequence length="447" mass="50281">MRVFFILFSFALGNWFQTPGWEKGCYTAQNLNQYQLTLSETVSGETCQNWSARAPHRPKHGSSMNHNYCRNPDNDPNGPWCYTTDPNVRFAYCDVKRCADFTNDMIECLRDSNIYTYNGFHHKALTEYGEEVFCQSWSAVKPHRSMFLTNVGHNFCRNPNNDPKGPWCYTTDKDVERAYCNMCDMRSEREPSGTSSTCGRPKVTPKFLIANSPSNLRSRRSADPAWMVSLRDSAAPKGRRSFCGGSVIAPVYVLTAAHCVMDLDRRTSDMPQNCFLAKRYEIYAGSHTKDGDNDLLEIYADAAVLKLSTALRFNDYVQPICLPTLDKIVPEKTKCAIAGWGTTKGTTSRASLNQQTLPIVSNRKCNQYLGNVVPDNTQMCAGYKRGGVDTCQGDSGGPLMCKHDNVWIIDGIVSWGYDCALPRSPGVYTRVSSPIILNWIKEWIIHS</sequence>
<evidence type="ECO:0000313" key="14">
    <source>
        <dbReference type="Proteomes" id="UP000001307"/>
    </source>
</evidence>
<dbReference type="PROSITE" id="PS00134">
    <property type="entry name" value="TRYPSIN_HIS"/>
    <property type="match status" value="1"/>
</dbReference>
<evidence type="ECO:0000256" key="7">
    <source>
        <dbReference type="ARBA" id="ARBA00023157"/>
    </source>
</evidence>
<dbReference type="SMART" id="SM00130">
    <property type="entry name" value="KR"/>
    <property type="match status" value="2"/>
</dbReference>
<comment type="subcellular location">
    <subcellularLocation>
        <location evidence="1">Secreted</location>
    </subcellularLocation>
</comment>
<accession>E4Y0W3</accession>
<dbReference type="EMBL" id="FN653542">
    <property type="protein sequence ID" value="CBY15521.1"/>
    <property type="molecule type" value="Genomic_DNA"/>
</dbReference>
<dbReference type="PROSITE" id="PS00021">
    <property type="entry name" value="KRINGLE_1"/>
    <property type="match status" value="2"/>
</dbReference>
<keyword evidence="14" id="KW-1185">Reference proteome</keyword>
<evidence type="ECO:0000256" key="3">
    <source>
        <dbReference type="ARBA" id="ARBA00022572"/>
    </source>
</evidence>
<keyword evidence="6 10" id="KW-0720">Serine protease</keyword>
<evidence type="ECO:0000256" key="4">
    <source>
        <dbReference type="ARBA" id="ARBA00022670"/>
    </source>
</evidence>
<dbReference type="AlphaFoldDB" id="E4Y0W3"/>
<dbReference type="FunFam" id="2.40.10.10:FF:000002">
    <property type="entry name" value="Transmembrane protease serine"/>
    <property type="match status" value="1"/>
</dbReference>
<dbReference type="SUPFAM" id="SSF50494">
    <property type="entry name" value="Trypsin-like serine proteases"/>
    <property type="match status" value="1"/>
</dbReference>
<dbReference type="Pfam" id="PF00089">
    <property type="entry name" value="Trypsin"/>
    <property type="match status" value="1"/>
</dbReference>
<protein>
    <recommendedName>
        <fullName evidence="15">Plasminogen</fullName>
    </recommendedName>
</protein>
<dbReference type="CDD" id="cd00108">
    <property type="entry name" value="KR"/>
    <property type="match status" value="1"/>
</dbReference>
<dbReference type="InterPro" id="IPR018114">
    <property type="entry name" value="TRYPSIN_HIS"/>
</dbReference>
<dbReference type="PANTHER" id="PTHR24264">
    <property type="entry name" value="TRYPSIN-RELATED"/>
    <property type="match status" value="1"/>
</dbReference>
<dbReference type="Proteomes" id="UP000001307">
    <property type="component" value="Unassembled WGS sequence"/>
</dbReference>
<dbReference type="PROSITE" id="PS00135">
    <property type="entry name" value="TRYPSIN_SER"/>
    <property type="match status" value="1"/>
</dbReference>
<dbReference type="PROSITE" id="PS50240">
    <property type="entry name" value="TRYPSIN_DOM"/>
    <property type="match status" value="1"/>
</dbReference>
<dbReference type="InterPro" id="IPR038178">
    <property type="entry name" value="Kringle_sf"/>
</dbReference>
<comment type="similarity">
    <text evidence="8">Belongs to the peptidase S1 family. CLIP subfamily.</text>
</comment>
<name>E4Y0W3_OIKDI</name>